<dbReference type="InterPro" id="IPR003594">
    <property type="entry name" value="HATPase_dom"/>
</dbReference>
<keyword evidence="1" id="KW-0808">Transferase</keyword>
<dbReference type="InterPro" id="IPR050267">
    <property type="entry name" value="Anti-sigma-factor_SerPK"/>
</dbReference>
<organism evidence="3 4">
    <name type="scientific">Wenjunlia tyrosinilytica</name>
    <dbReference type="NCBI Taxonomy" id="1544741"/>
    <lineage>
        <taxon>Bacteria</taxon>
        <taxon>Bacillati</taxon>
        <taxon>Actinomycetota</taxon>
        <taxon>Actinomycetes</taxon>
        <taxon>Kitasatosporales</taxon>
        <taxon>Streptomycetaceae</taxon>
        <taxon>Wenjunlia</taxon>
    </lineage>
</organism>
<protein>
    <submittedName>
        <fullName evidence="3">ATP-binding protein</fullName>
    </submittedName>
</protein>
<keyword evidence="4" id="KW-1185">Reference proteome</keyword>
<keyword evidence="1" id="KW-0418">Kinase</keyword>
<dbReference type="GO" id="GO:0004674">
    <property type="term" value="F:protein serine/threonine kinase activity"/>
    <property type="evidence" value="ECO:0007669"/>
    <property type="project" value="UniProtKB-KW"/>
</dbReference>
<dbReference type="EMBL" id="BMMS01000022">
    <property type="protein sequence ID" value="GGO93977.1"/>
    <property type="molecule type" value="Genomic_DNA"/>
</dbReference>
<name>A0A918E0Q6_9ACTN</name>
<evidence type="ECO:0000313" key="4">
    <source>
        <dbReference type="Proteomes" id="UP000641932"/>
    </source>
</evidence>
<dbReference type="CDD" id="cd16936">
    <property type="entry name" value="HATPase_RsbW-like"/>
    <property type="match status" value="1"/>
</dbReference>
<dbReference type="Pfam" id="PF13581">
    <property type="entry name" value="HATPase_c_2"/>
    <property type="match status" value="1"/>
</dbReference>
<keyword evidence="3" id="KW-0067">ATP-binding</keyword>
<reference evidence="3" key="2">
    <citation type="submission" date="2020-09" db="EMBL/GenBank/DDBJ databases">
        <authorList>
            <person name="Sun Q."/>
            <person name="Zhou Y."/>
        </authorList>
    </citation>
    <scope>NUCLEOTIDE SEQUENCE</scope>
    <source>
        <strain evidence="3">CGMCC 4.7201</strain>
    </source>
</reference>
<proteinExistence type="predicted"/>
<keyword evidence="1" id="KW-0723">Serine/threonine-protein kinase</keyword>
<reference evidence="3" key="1">
    <citation type="journal article" date="2014" name="Int. J. Syst. Evol. Microbiol.">
        <title>Complete genome sequence of Corynebacterium casei LMG S-19264T (=DSM 44701T), isolated from a smear-ripened cheese.</title>
        <authorList>
            <consortium name="US DOE Joint Genome Institute (JGI-PGF)"/>
            <person name="Walter F."/>
            <person name="Albersmeier A."/>
            <person name="Kalinowski J."/>
            <person name="Ruckert C."/>
        </authorList>
    </citation>
    <scope>NUCLEOTIDE SEQUENCE</scope>
    <source>
        <strain evidence="3">CGMCC 4.7201</strain>
    </source>
</reference>
<evidence type="ECO:0000313" key="3">
    <source>
        <dbReference type="EMBL" id="GGO93977.1"/>
    </source>
</evidence>
<dbReference type="Gene3D" id="3.30.565.10">
    <property type="entry name" value="Histidine kinase-like ATPase, C-terminal domain"/>
    <property type="match status" value="1"/>
</dbReference>
<evidence type="ECO:0000256" key="1">
    <source>
        <dbReference type="ARBA" id="ARBA00022527"/>
    </source>
</evidence>
<evidence type="ECO:0000259" key="2">
    <source>
        <dbReference type="Pfam" id="PF13581"/>
    </source>
</evidence>
<comment type="caution">
    <text evidence="3">The sequence shown here is derived from an EMBL/GenBank/DDBJ whole genome shotgun (WGS) entry which is preliminary data.</text>
</comment>
<sequence length="145" mass="15630">MTGPPVTRSRTAPASGLHMYANYSGEPGSIASARDLARDFLARLERRDGAPVPERVAHTLPLVVSELVTNAGRHAPGPCLLDLRDLGHAIEITVWDTSCVLPHAFRTDPHRIGGHGMEIVARLCSDVRVERAAGGKRVRTLLDLA</sequence>
<feature type="domain" description="Histidine kinase/HSP90-like ATPase" evidence="2">
    <location>
        <begin position="36"/>
        <end position="139"/>
    </location>
</feature>
<accession>A0A918E0Q6</accession>
<dbReference type="InterPro" id="IPR036890">
    <property type="entry name" value="HATPase_C_sf"/>
</dbReference>
<dbReference type="Proteomes" id="UP000641932">
    <property type="component" value="Unassembled WGS sequence"/>
</dbReference>
<keyword evidence="3" id="KW-0547">Nucleotide-binding</keyword>
<dbReference type="SUPFAM" id="SSF55874">
    <property type="entry name" value="ATPase domain of HSP90 chaperone/DNA topoisomerase II/histidine kinase"/>
    <property type="match status" value="1"/>
</dbReference>
<dbReference type="PANTHER" id="PTHR35526">
    <property type="entry name" value="ANTI-SIGMA-F FACTOR RSBW-RELATED"/>
    <property type="match status" value="1"/>
</dbReference>
<dbReference type="AlphaFoldDB" id="A0A918E0Q6"/>
<dbReference type="PANTHER" id="PTHR35526:SF3">
    <property type="entry name" value="ANTI-SIGMA-F FACTOR RSBW"/>
    <property type="match status" value="1"/>
</dbReference>
<dbReference type="GO" id="GO:0005524">
    <property type="term" value="F:ATP binding"/>
    <property type="evidence" value="ECO:0007669"/>
    <property type="project" value="UniProtKB-KW"/>
</dbReference>
<gene>
    <name evidence="3" type="ORF">GCM10012280_47710</name>
</gene>